<evidence type="ECO:0000256" key="10">
    <source>
        <dbReference type="ARBA" id="ARBA00022989"/>
    </source>
</evidence>
<dbReference type="Pfam" id="PF00560">
    <property type="entry name" value="LRR_1"/>
    <property type="match status" value="9"/>
</dbReference>
<feature type="transmembrane region" description="Helical" evidence="16">
    <location>
        <begin position="1111"/>
        <end position="1131"/>
    </location>
</feature>
<proteinExistence type="inferred from homology"/>
<keyword evidence="8 17" id="KW-0732">Signal</keyword>
<dbReference type="SUPFAM" id="SSF161111">
    <property type="entry name" value="Cation efflux protein transmembrane domain-like"/>
    <property type="match status" value="1"/>
</dbReference>
<dbReference type="PANTHER" id="PTHR48063:SF16">
    <property type="entry name" value="LRR RECEPTOR-LIKE SERINE_THREONINE-PROTEIN KINASE GSO1"/>
    <property type="match status" value="1"/>
</dbReference>
<dbReference type="Pfam" id="PF13855">
    <property type="entry name" value="LRR_8"/>
    <property type="match status" value="2"/>
</dbReference>
<evidence type="ECO:0000259" key="20">
    <source>
        <dbReference type="Pfam" id="PF23598"/>
    </source>
</evidence>
<name>A0ABY9CM31_VITVI</name>
<evidence type="ECO:0000256" key="4">
    <source>
        <dbReference type="ARBA" id="ARBA00009592"/>
    </source>
</evidence>
<dbReference type="InterPro" id="IPR032675">
    <property type="entry name" value="LRR_dom_sf"/>
</dbReference>
<feature type="domain" description="Cation efflux protein transmembrane" evidence="18">
    <location>
        <begin position="1172"/>
        <end position="1229"/>
    </location>
</feature>
<feature type="compositionally biased region" description="Pro residues" evidence="15">
    <location>
        <begin position="1230"/>
        <end position="1239"/>
    </location>
</feature>
<dbReference type="InterPro" id="IPR027469">
    <property type="entry name" value="Cation_efflux_TMD_sf"/>
</dbReference>
<evidence type="ECO:0000256" key="12">
    <source>
        <dbReference type="ARBA" id="ARBA00023170"/>
    </source>
</evidence>
<comment type="subcellular location">
    <subcellularLocation>
        <location evidence="2">Cell membrane</location>
        <topology evidence="2">Single-pass type I membrane protein</topology>
    </subcellularLocation>
    <subcellularLocation>
        <location evidence="1">Membrane</location>
        <topology evidence="1">Multi-pass membrane protein</topology>
    </subcellularLocation>
</comment>
<dbReference type="SUPFAM" id="SSF52058">
    <property type="entry name" value="L domain-like"/>
    <property type="match status" value="5"/>
</dbReference>
<feature type="domain" description="Disease resistance R13L4/SHOC-2-like LRR" evidence="20">
    <location>
        <begin position="1887"/>
        <end position="2084"/>
    </location>
</feature>
<feature type="domain" description="Disease resistance R13L4/SHOC-2-like LRR" evidence="20">
    <location>
        <begin position="109"/>
        <end position="319"/>
    </location>
</feature>
<keyword evidence="7 16" id="KW-0812">Transmembrane</keyword>
<keyword evidence="14" id="KW-0378">Hydrolase</keyword>
<comment type="similarity">
    <text evidence="3 14">Belongs to the glycosyl hydrolase 47 family.</text>
</comment>
<feature type="signal peptide" evidence="17">
    <location>
        <begin position="1"/>
        <end position="22"/>
    </location>
</feature>
<keyword evidence="22" id="KW-1185">Reference proteome</keyword>
<evidence type="ECO:0000256" key="16">
    <source>
        <dbReference type="SAM" id="Phobius"/>
    </source>
</evidence>
<dbReference type="InterPro" id="IPR046956">
    <property type="entry name" value="RLP23-like"/>
</dbReference>
<feature type="chain" id="PRO_5047234913" description="alpha-1,2-Mannosidase" evidence="17">
    <location>
        <begin position="23"/>
        <end position="2151"/>
    </location>
</feature>
<dbReference type="EMBL" id="CP126656">
    <property type="protein sequence ID" value="WJZ95589.1"/>
    <property type="molecule type" value="Genomic_DNA"/>
</dbReference>
<evidence type="ECO:0000256" key="17">
    <source>
        <dbReference type="SAM" id="SignalP"/>
    </source>
</evidence>
<comment type="similarity">
    <text evidence="4">Belongs to the RLP family.</text>
</comment>
<dbReference type="InterPro" id="IPR058533">
    <property type="entry name" value="Cation_efflux_TM"/>
</dbReference>
<evidence type="ECO:0000313" key="22">
    <source>
        <dbReference type="Proteomes" id="UP001227230"/>
    </source>
</evidence>
<evidence type="ECO:0000259" key="18">
    <source>
        <dbReference type="Pfam" id="PF01545"/>
    </source>
</evidence>
<evidence type="ECO:0000256" key="5">
    <source>
        <dbReference type="ARBA" id="ARBA00022475"/>
    </source>
</evidence>
<dbReference type="Gene3D" id="1.20.1510.10">
    <property type="entry name" value="Cation efflux protein transmembrane domain"/>
    <property type="match status" value="1"/>
</dbReference>
<accession>A0ABY9CM31</accession>
<reference evidence="21 22" key="1">
    <citation type="journal article" date="2023" name="Hortic Res">
        <title>The complete reference genome for grapevine (Vitis vinifera L.) genetics and breeding.</title>
        <authorList>
            <person name="Shi X."/>
            <person name="Cao S."/>
            <person name="Wang X."/>
            <person name="Huang S."/>
            <person name="Wang Y."/>
            <person name="Liu Z."/>
            <person name="Liu W."/>
            <person name="Leng X."/>
            <person name="Peng Y."/>
            <person name="Wang N."/>
            <person name="Wang Y."/>
            <person name="Ma Z."/>
            <person name="Xu X."/>
            <person name="Zhang F."/>
            <person name="Xue H."/>
            <person name="Zhong H."/>
            <person name="Wang Y."/>
            <person name="Zhang K."/>
            <person name="Velt A."/>
            <person name="Avia K."/>
            <person name="Holtgrawe D."/>
            <person name="Grimplet J."/>
            <person name="Matus J.T."/>
            <person name="Ware D."/>
            <person name="Wu X."/>
            <person name="Wang H."/>
            <person name="Liu C."/>
            <person name="Fang Y."/>
            <person name="Rustenholz C."/>
            <person name="Cheng Z."/>
            <person name="Xiao H."/>
            <person name="Zhou Y."/>
        </authorList>
    </citation>
    <scope>NUCLEOTIDE SEQUENCE [LARGE SCALE GENOMIC DNA]</scope>
    <source>
        <strain evidence="22">cv. Pinot noir / PN40024</strain>
        <tissue evidence="21">Leaf</tissue>
    </source>
</reference>
<dbReference type="PROSITE" id="PS51450">
    <property type="entry name" value="LRR"/>
    <property type="match status" value="2"/>
</dbReference>
<evidence type="ECO:0000256" key="11">
    <source>
        <dbReference type="ARBA" id="ARBA00023136"/>
    </source>
</evidence>
<dbReference type="Proteomes" id="UP001227230">
    <property type="component" value="Chromosome 9"/>
</dbReference>
<keyword evidence="10 16" id="KW-1133">Transmembrane helix</keyword>
<dbReference type="InterPro" id="IPR013210">
    <property type="entry name" value="LRR_N_plant-typ"/>
</dbReference>
<evidence type="ECO:0000259" key="19">
    <source>
        <dbReference type="Pfam" id="PF08263"/>
    </source>
</evidence>
<dbReference type="Gene3D" id="1.50.10.10">
    <property type="match status" value="1"/>
</dbReference>
<dbReference type="SMART" id="SM00369">
    <property type="entry name" value="LRR_TYP"/>
    <property type="match status" value="18"/>
</dbReference>
<dbReference type="InterPro" id="IPR012341">
    <property type="entry name" value="6hp_glycosidase-like_sf"/>
</dbReference>
<evidence type="ECO:0000256" key="9">
    <source>
        <dbReference type="ARBA" id="ARBA00022737"/>
    </source>
</evidence>
<dbReference type="InterPro" id="IPR055414">
    <property type="entry name" value="LRR_R13L4/SHOC2-like"/>
</dbReference>
<organism evidence="21 22">
    <name type="scientific">Vitis vinifera</name>
    <name type="common">Grape</name>
    <dbReference type="NCBI Taxonomy" id="29760"/>
    <lineage>
        <taxon>Eukaryota</taxon>
        <taxon>Viridiplantae</taxon>
        <taxon>Streptophyta</taxon>
        <taxon>Embryophyta</taxon>
        <taxon>Tracheophyta</taxon>
        <taxon>Spermatophyta</taxon>
        <taxon>Magnoliopsida</taxon>
        <taxon>eudicotyledons</taxon>
        <taxon>Gunneridae</taxon>
        <taxon>Pentapetalae</taxon>
        <taxon>rosids</taxon>
        <taxon>Vitales</taxon>
        <taxon>Vitaceae</taxon>
        <taxon>Viteae</taxon>
        <taxon>Vitis</taxon>
    </lineage>
</organism>
<feature type="compositionally biased region" description="Basic and acidic residues" evidence="15">
    <location>
        <begin position="1294"/>
        <end position="1303"/>
    </location>
</feature>
<dbReference type="SUPFAM" id="SSF48225">
    <property type="entry name" value="Seven-hairpin glycosidases"/>
    <property type="match status" value="1"/>
</dbReference>
<evidence type="ECO:0000256" key="14">
    <source>
        <dbReference type="RuleBase" id="RU361193"/>
    </source>
</evidence>
<keyword evidence="14" id="KW-0326">Glycosidase</keyword>
<evidence type="ECO:0000256" key="3">
    <source>
        <dbReference type="ARBA" id="ARBA00007658"/>
    </source>
</evidence>
<dbReference type="InterPro" id="IPR001382">
    <property type="entry name" value="Glyco_hydro_47"/>
</dbReference>
<keyword evidence="12" id="KW-0675">Receptor</keyword>
<dbReference type="EC" id="3.2.1.-" evidence="14"/>
<feature type="transmembrane region" description="Helical" evidence="16">
    <location>
        <begin position="1169"/>
        <end position="1189"/>
    </location>
</feature>
<evidence type="ECO:0000256" key="8">
    <source>
        <dbReference type="ARBA" id="ARBA00022729"/>
    </source>
</evidence>
<keyword evidence="6" id="KW-0433">Leucine-rich repeat</keyword>
<evidence type="ECO:0000256" key="1">
    <source>
        <dbReference type="ARBA" id="ARBA00004141"/>
    </source>
</evidence>
<dbReference type="Gene3D" id="3.80.10.10">
    <property type="entry name" value="Ribonuclease Inhibitor"/>
    <property type="match status" value="7"/>
</dbReference>
<gene>
    <name evidence="21" type="ORF">VitviT2T_014349</name>
</gene>
<evidence type="ECO:0000256" key="13">
    <source>
        <dbReference type="ARBA" id="ARBA00023180"/>
    </source>
</evidence>
<keyword evidence="9" id="KW-0677">Repeat</keyword>
<evidence type="ECO:0000256" key="2">
    <source>
        <dbReference type="ARBA" id="ARBA00004251"/>
    </source>
</evidence>
<dbReference type="PRINTS" id="PR00747">
    <property type="entry name" value="GLYHDRLASE47"/>
</dbReference>
<evidence type="ECO:0000256" key="6">
    <source>
        <dbReference type="ARBA" id="ARBA00022614"/>
    </source>
</evidence>
<sequence>MEKISILGFLLVILCFITRDLACKGETLEGNCLRANREALLDFKNGLKDSSNNRLSSWIGGNCCQWEGIGCENNTGVVISIDLHNPYYLEEAYENWSSMNLSGEIRPSLIELKSLRSLDLSGNSFEHIPIPKFFGSLRNLQYLNLSNCGFKGAIPPTLGNLSNLQFLDLSSYESQLFVKHLEWMTNLVSLRHLKLNYVDLSMVGSHWMEVFNKLSFLTELHLQDCGLSGSISSLNSINFTSLSVISISGNSFQSKFPIWLLNLSNLVYIDVSSNKLYGQISLALGELPNLQHLDLSSNENLTGSCSQLLSGSWKKIEFLNLAINKFLGTIPTSIGNFCNLEHLDLGANTLIGSFPEFLKEIKNCSFEGPLPKLRYLDLSWNQLVGRLPERLSQLEKLTYLDLSGNKLQGPIPTSFGTFKDLNEMRLKMNELNGSLPVSFGQLSELVVLDVSYNRLTGILSEEHFSKLSKLKTLQMDENSGLVLNVSSTWVPQFQITDLGMSSCNLGPSFPTWLRSQKEVSWLDLSNASISGSIPKWFWNISFNLEDLILYDNQLQGPSFPTWLRSQNEVSWLDLSNASISGSIPKWFWNISFNLEDLILYDNQLQGILSEEHFSKLSKLKMLFMGGNSGLILNVSSTWVPPFQLTDLYMASCNLGPSFPTWLRSQNEVSWLDLSNASISGSIPKWFWNISFNLQYLNLSHNQLQGQLPNSLKFQSAYIDFSHNLFEGPIPFSIKGVYSLDLSYNKFSGPILLSKGESMLDMHHLLLSKNQITGTIPDSIGHITSLQVIDFSRNNLIGSIPYTIGNCSSLIVLDLGNNNLSGMIPKSLGQLQWLKSLHLNDNKLSGELLSSFQNLSRLELLDLSYNQLSGKVPSWIGIAFINLVILNLRSNVFFGRLPSQLSNLSSLHVLDLAHNNLMGEIPVTLFELKAMVPEYNKNIYPLYENVSNSQYEERLVVIMKGQSLEYTRTLSLVVGIDLSDNNLSGELPQEITRLFGLVVLNLSGNHISGQIPENISMLHQLLSLDLSRNKLSGSIPSSMVSLTFLSYLNLSNNNFSGKIPFIGQMTTFNELAFVGNPNLCGAPLVTKCQDEDLDKKCSVIEDKNDGGYIDQWFYLSVGLGFAMGILVPYFVLATRKSWSETYFDFVDKIVKWLLRGRATYAKDHLRSQRAVRTALWCNFLVFSLKFGVWLTTSSHVMLAEVVHSAADFANQALLAYGLSSSRRAPDAIHPLQPPTLPPLSPSTLPSCDTKTDPADGLRYPHRSRLRPTTPTQVSPALESSSPLLRPLSTHPCRNTKTDPADDLRHPHRSRRRLTTPTQFTAKILSHGNAHNPGWTGGDSILADSGTEQLEFIALSQRTGDPKYQKKVENVIIELNKTFPADGLLPIYINPHRGTSSYSTITFGAMGDSFYEYLLKVWIQGNKTADVKHYREMWETSMKGLLSLVRRTTSSSFTYICEKNGDSLHDKMDGLACFAPGMIALGSLGYGPEESQKFLSLAEELAWTCYNFYQSTPTKLAGENYFFHSGQDMSVGTSWNILRPETVESLFYLWRLTGSKTYQEWGWNIFQAFEKNSRIESGYVGLKDVNRDVKDNMMQSFFLAETLKYLYLLFSPSSVISLDEWVFNTEAHPIGIMTRHDNSIGCMAGRKVGSFSEFLEEIKNCSSEGPLPELGYLDLSSNQLVGRLPEQLSQLEKLTYLDLSHNKLQGPIPASFGTFKNLNEMRLGWNELNGSLPVSFGQLSELVVLEVYGNRLTGILSEEHFSKLSKLKTLLMDGNSGLVLNVCSTWVPPFQIADLIMASCNLGPSFPTWLRSQKEVSYLYLSNASISGSIPKWFWNMSFHLQTIILYDNQLQGQLPNSLKFPSGDAVIDFSSNLFEGPIPFSIKGVSSLDLSHNKFSGPIPLSRGESMLDLNYLSLSENQITGTIPDSIGHITSLRVIDFSGNNLTGSIPSTINNCFSLIVLDLGNNNLSGTIPDSIGHITSLQVIDFSRNNLTGSIPYTIGNCSSLIILDLGNNNLSGMIPKSLGQLQWLESLHLNDNKLSGELLSSFQNLSRLELLDLSYNQLSGKVPSWIGTAFINLVILNLRSNVFFGRLPFQLSNLSSLHVLDLAQNNLMGEIPVTLFELKAMVPEYNKNIYPLYDHVSNSCMKNDWW</sequence>
<protein>
    <recommendedName>
        <fullName evidence="14">alpha-1,2-Mannosidase</fullName>
        <ecNumber evidence="14">3.2.1.-</ecNumber>
    </recommendedName>
</protein>
<evidence type="ECO:0000256" key="15">
    <source>
        <dbReference type="SAM" id="MobiDB-lite"/>
    </source>
</evidence>
<evidence type="ECO:0000313" key="21">
    <source>
        <dbReference type="EMBL" id="WJZ95589.1"/>
    </source>
</evidence>
<dbReference type="InterPro" id="IPR003591">
    <property type="entry name" value="Leu-rich_rpt_typical-subtyp"/>
</dbReference>
<feature type="compositionally biased region" description="Low complexity" evidence="15">
    <location>
        <begin position="1273"/>
        <end position="1290"/>
    </location>
</feature>
<dbReference type="InterPro" id="IPR001611">
    <property type="entry name" value="Leu-rich_rpt"/>
</dbReference>
<evidence type="ECO:0000256" key="7">
    <source>
        <dbReference type="ARBA" id="ARBA00022692"/>
    </source>
</evidence>
<dbReference type="Pfam" id="PF23598">
    <property type="entry name" value="LRR_14"/>
    <property type="match status" value="2"/>
</dbReference>
<dbReference type="InterPro" id="IPR036026">
    <property type="entry name" value="Seven-hairpin_glycosidases"/>
</dbReference>
<dbReference type="SMART" id="SM00365">
    <property type="entry name" value="LRR_SD22"/>
    <property type="match status" value="12"/>
</dbReference>
<dbReference type="PANTHER" id="PTHR48063">
    <property type="entry name" value="LRR RECEPTOR-LIKE KINASE"/>
    <property type="match status" value="1"/>
</dbReference>
<keyword evidence="5" id="KW-1003">Cell membrane</keyword>
<dbReference type="PRINTS" id="PR00019">
    <property type="entry name" value="LEURICHRPT"/>
</dbReference>
<dbReference type="Pfam" id="PF01532">
    <property type="entry name" value="Glyco_hydro_47"/>
    <property type="match status" value="1"/>
</dbReference>
<dbReference type="Pfam" id="PF01545">
    <property type="entry name" value="Cation_efflux"/>
    <property type="match status" value="1"/>
</dbReference>
<keyword evidence="11 16" id="KW-0472">Membrane</keyword>
<dbReference type="Pfam" id="PF08263">
    <property type="entry name" value="LRRNT_2"/>
    <property type="match status" value="1"/>
</dbReference>
<dbReference type="SUPFAM" id="SSF52047">
    <property type="entry name" value="RNI-like"/>
    <property type="match status" value="2"/>
</dbReference>
<feature type="domain" description="Leucine-rich repeat-containing N-terminal plant-type" evidence="19">
    <location>
        <begin position="37"/>
        <end position="71"/>
    </location>
</feature>
<keyword evidence="13" id="KW-0325">Glycoprotein</keyword>
<feature type="region of interest" description="Disordered" evidence="15">
    <location>
        <begin position="1225"/>
        <end position="1313"/>
    </location>
</feature>